<accession>A0AAW9RT98</accession>
<protein>
    <submittedName>
        <fullName evidence="8">DMT family transporter</fullName>
    </submittedName>
</protein>
<feature type="transmembrane region" description="Helical" evidence="6">
    <location>
        <begin position="260"/>
        <end position="277"/>
    </location>
</feature>
<evidence type="ECO:0000313" key="9">
    <source>
        <dbReference type="Proteomes" id="UP001378188"/>
    </source>
</evidence>
<dbReference type="PANTHER" id="PTHR42920">
    <property type="entry name" value="OS03G0707200 PROTEIN-RELATED"/>
    <property type="match status" value="1"/>
</dbReference>
<evidence type="ECO:0000256" key="5">
    <source>
        <dbReference type="ARBA" id="ARBA00023136"/>
    </source>
</evidence>
<feature type="transmembrane region" description="Helical" evidence="6">
    <location>
        <begin position="283"/>
        <end position="300"/>
    </location>
</feature>
<evidence type="ECO:0000256" key="4">
    <source>
        <dbReference type="ARBA" id="ARBA00022989"/>
    </source>
</evidence>
<dbReference type="Pfam" id="PF00892">
    <property type="entry name" value="EamA"/>
    <property type="match status" value="2"/>
</dbReference>
<evidence type="ECO:0000256" key="2">
    <source>
        <dbReference type="ARBA" id="ARBA00022475"/>
    </source>
</evidence>
<comment type="subcellular location">
    <subcellularLocation>
        <location evidence="1">Cell membrane</location>
        <topology evidence="1">Multi-pass membrane protein</topology>
    </subcellularLocation>
</comment>
<feature type="domain" description="EamA" evidence="7">
    <location>
        <begin position="157"/>
        <end position="300"/>
    </location>
</feature>
<proteinExistence type="predicted"/>
<dbReference type="Proteomes" id="UP001378188">
    <property type="component" value="Unassembled WGS sequence"/>
</dbReference>
<name>A0AAW9RT98_9HYPH</name>
<dbReference type="AlphaFoldDB" id="A0AAW9RT98"/>
<feature type="transmembrane region" description="Helical" evidence="6">
    <location>
        <begin position="157"/>
        <end position="173"/>
    </location>
</feature>
<dbReference type="RefSeq" id="WP_340331266.1">
    <property type="nucleotide sequence ID" value="NZ_JAZHOF010000008.1"/>
</dbReference>
<keyword evidence="3 6" id="KW-0812">Transmembrane</keyword>
<dbReference type="InterPro" id="IPR037185">
    <property type="entry name" value="EmrE-like"/>
</dbReference>
<comment type="caution">
    <text evidence="8">The sequence shown here is derived from an EMBL/GenBank/DDBJ whole genome shotgun (WGS) entry which is preliminary data.</text>
</comment>
<feature type="transmembrane region" description="Helical" evidence="6">
    <location>
        <begin position="185"/>
        <end position="205"/>
    </location>
</feature>
<dbReference type="PANTHER" id="PTHR42920:SF11">
    <property type="entry name" value="INNER MEMBRANE PROTEIN YTFF"/>
    <property type="match status" value="1"/>
</dbReference>
<dbReference type="InterPro" id="IPR051258">
    <property type="entry name" value="Diverse_Substrate_Transporter"/>
</dbReference>
<dbReference type="InterPro" id="IPR000620">
    <property type="entry name" value="EamA_dom"/>
</dbReference>
<sequence length="314" mass="33502">MKIRPELLGVLALITTAVLWGSNHVAARASNGAIPLSAFVFWRWTLAVLPMTVLAWPSIRRHRVLIRENLADLCFIGTIGVGIFSVLLIGGAYYSLAIEVSMINATTPAWVAAIGLIKGDGRLSPVQWLGLALAFLGTLLIITQGHLGMVFSMEARPGNIMALVGAIVFGWFSTRLKRYSGRLPAFTLTTVTAAFGTAIVALPYYLVSVLVLGSGAIATSADQTWFAILVILYVAIGPTMIGNACYVYGLSVIGPQRAAAFLYLSPVASSVLAVLLLGESLHMYHFAGYALIVAGLLLVNKPSRSTTPQSLIRQ</sequence>
<reference evidence="8 9" key="1">
    <citation type="submission" date="2024-02" db="EMBL/GenBank/DDBJ databases">
        <title>Genome analysis and characterization of Microbaculum marinisediminis sp. nov., isolated from marine sediment.</title>
        <authorList>
            <person name="Du Z.-J."/>
            <person name="Ye Y.-Q."/>
            <person name="Zhang Z.-R."/>
            <person name="Yuan S.-M."/>
            <person name="Zhang X.-Y."/>
        </authorList>
    </citation>
    <scope>NUCLEOTIDE SEQUENCE [LARGE SCALE GENOMIC DNA]</scope>
    <source>
        <strain evidence="8 9">SDUM1044001</strain>
    </source>
</reference>
<feature type="transmembrane region" description="Helical" evidence="6">
    <location>
        <begin position="129"/>
        <end position="151"/>
    </location>
</feature>
<dbReference type="EMBL" id="JAZHOF010000008">
    <property type="protein sequence ID" value="MEJ8573563.1"/>
    <property type="molecule type" value="Genomic_DNA"/>
</dbReference>
<organism evidence="8 9">
    <name type="scientific">Microbaculum marinum</name>
    <dbReference type="NCBI Taxonomy" id="1764581"/>
    <lineage>
        <taxon>Bacteria</taxon>
        <taxon>Pseudomonadati</taxon>
        <taxon>Pseudomonadota</taxon>
        <taxon>Alphaproteobacteria</taxon>
        <taxon>Hyphomicrobiales</taxon>
        <taxon>Tepidamorphaceae</taxon>
        <taxon>Microbaculum</taxon>
    </lineage>
</organism>
<feature type="domain" description="EamA" evidence="7">
    <location>
        <begin position="8"/>
        <end position="142"/>
    </location>
</feature>
<gene>
    <name evidence="8" type="ORF">V3328_18885</name>
</gene>
<dbReference type="SUPFAM" id="SSF103481">
    <property type="entry name" value="Multidrug resistance efflux transporter EmrE"/>
    <property type="match status" value="2"/>
</dbReference>
<keyword evidence="9" id="KW-1185">Reference proteome</keyword>
<evidence type="ECO:0000313" key="8">
    <source>
        <dbReference type="EMBL" id="MEJ8573563.1"/>
    </source>
</evidence>
<feature type="transmembrane region" description="Helical" evidence="6">
    <location>
        <begin position="39"/>
        <end position="58"/>
    </location>
</feature>
<feature type="transmembrane region" description="Helical" evidence="6">
    <location>
        <begin position="100"/>
        <end position="117"/>
    </location>
</feature>
<evidence type="ECO:0000259" key="7">
    <source>
        <dbReference type="Pfam" id="PF00892"/>
    </source>
</evidence>
<evidence type="ECO:0000256" key="6">
    <source>
        <dbReference type="SAM" id="Phobius"/>
    </source>
</evidence>
<keyword evidence="5 6" id="KW-0472">Membrane</keyword>
<feature type="transmembrane region" description="Helical" evidence="6">
    <location>
        <begin position="225"/>
        <end position="248"/>
    </location>
</feature>
<keyword evidence="4 6" id="KW-1133">Transmembrane helix</keyword>
<keyword evidence="2" id="KW-1003">Cell membrane</keyword>
<dbReference type="GO" id="GO:0005886">
    <property type="term" value="C:plasma membrane"/>
    <property type="evidence" value="ECO:0007669"/>
    <property type="project" value="UniProtKB-SubCell"/>
</dbReference>
<evidence type="ECO:0000256" key="1">
    <source>
        <dbReference type="ARBA" id="ARBA00004651"/>
    </source>
</evidence>
<feature type="transmembrane region" description="Helical" evidence="6">
    <location>
        <begin position="70"/>
        <end position="94"/>
    </location>
</feature>
<evidence type="ECO:0000256" key="3">
    <source>
        <dbReference type="ARBA" id="ARBA00022692"/>
    </source>
</evidence>